<keyword evidence="2" id="KW-1185">Reference proteome</keyword>
<dbReference type="EMBL" id="JBBNFP010000009">
    <property type="protein sequence ID" value="MEQ2486218.1"/>
    <property type="molecule type" value="Genomic_DNA"/>
</dbReference>
<protein>
    <submittedName>
        <fullName evidence="1">Uncharacterized protein</fullName>
    </submittedName>
</protein>
<gene>
    <name evidence="1" type="ORF">AAAT34_04005</name>
</gene>
<accession>A0ABV1FP77</accession>
<evidence type="ECO:0000313" key="1">
    <source>
        <dbReference type="EMBL" id="MEQ2486218.1"/>
    </source>
</evidence>
<proteinExistence type="predicted"/>
<dbReference type="Proteomes" id="UP001487296">
    <property type="component" value="Unassembled WGS sequence"/>
</dbReference>
<sequence length="217" mass="25407">MAKYPSWQNEYWLMLMQLYLKRPQGMKPLYSRGLVDLALELHFPPEYLYRKMFKLRQIDTPNLQRLWDTYADNPRRLTREVKLLKRMNGFGNASEFYAGVAVNESWEKDFKPLEGVEPEGLTPVMLIMILDLYFRLTPNTMVVETPEVVSLAKSIRTKPEEVVGIMQAYQVCDPYLNNQHPVAPTLLDACQQVWKRFGNEDPEKIAALAAQLKDYWK</sequence>
<organism evidence="1 2">
    <name type="scientific">Hallella faecis</name>
    <dbReference type="NCBI Taxonomy" id="2841596"/>
    <lineage>
        <taxon>Bacteria</taxon>
        <taxon>Pseudomonadati</taxon>
        <taxon>Bacteroidota</taxon>
        <taxon>Bacteroidia</taxon>
        <taxon>Bacteroidales</taxon>
        <taxon>Prevotellaceae</taxon>
        <taxon>Hallella</taxon>
    </lineage>
</organism>
<reference evidence="1 2" key="1">
    <citation type="submission" date="2024-04" db="EMBL/GenBank/DDBJ databases">
        <title>Human intestinal bacterial collection.</title>
        <authorList>
            <person name="Pauvert C."/>
            <person name="Hitch T.C.A."/>
            <person name="Clavel T."/>
        </authorList>
    </citation>
    <scope>NUCLEOTIDE SEQUENCE [LARGE SCALE GENOMIC DNA]</scope>
    <source>
        <strain evidence="1 2">CLA-AA-H145</strain>
    </source>
</reference>
<name>A0ABV1FP77_9BACT</name>
<dbReference type="RefSeq" id="WP_215759292.1">
    <property type="nucleotide sequence ID" value="NZ_JAHKBE010000009.1"/>
</dbReference>
<evidence type="ECO:0000313" key="2">
    <source>
        <dbReference type="Proteomes" id="UP001487296"/>
    </source>
</evidence>
<comment type="caution">
    <text evidence="1">The sequence shown here is derived from an EMBL/GenBank/DDBJ whole genome shotgun (WGS) entry which is preliminary data.</text>
</comment>